<reference evidence="2 3" key="1">
    <citation type="submission" date="2020-07" db="EMBL/GenBank/DDBJ databases">
        <title>Sequencing the genomes of 1000 actinobacteria strains.</title>
        <authorList>
            <person name="Klenk H.-P."/>
        </authorList>
    </citation>
    <scope>NUCLEOTIDE SEQUENCE [LARGE SCALE GENOMIC DNA]</scope>
    <source>
        <strain evidence="2 3">DSM 40398</strain>
    </source>
</reference>
<evidence type="ECO:0000256" key="1">
    <source>
        <dbReference type="SAM" id="Phobius"/>
    </source>
</evidence>
<keyword evidence="1" id="KW-0472">Membrane</keyword>
<dbReference type="EMBL" id="JACCBA010000001">
    <property type="protein sequence ID" value="NYD52003.1"/>
    <property type="molecule type" value="Genomic_DNA"/>
</dbReference>
<comment type="caution">
    <text evidence="2">The sequence shown here is derived from an EMBL/GenBank/DDBJ whole genome shotgun (WGS) entry which is preliminary data.</text>
</comment>
<feature type="transmembrane region" description="Helical" evidence="1">
    <location>
        <begin position="60"/>
        <end position="81"/>
    </location>
</feature>
<evidence type="ECO:0000313" key="2">
    <source>
        <dbReference type="EMBL" id="NYD52003.1"/>
    </source>
</evidence>
<feature type="transmembrane region" description="Helical" evidence="1">
    <location>
        <begin position="102"/>
        <end position="131"/>
    </location>
</feature>
<name>A0A7Y9EQB6_9ACTN</name>
<keyword evidence="1" id="KW-1133">Transmembrane helix</keyword>
<feature type="transmembrane region" description="Helical" evidence="1">
    <location>
        <begin position="175"/>
        <end position="195"/>
    </location>
</feature>
<protein>
    <recommendedName>
        <fullName evidence="4">ABC transporter permease</fullName>
    </recommendedName>
</protein>
<organism evidence="2 3">
    <name type="scientific">Actinomadura luteofluorescens</name>
    <dbReference type="NCBI Taxonomy" id="46163"/>
    <lineage>
        <taxon>Bacteria</taxon>
        <taxon>Bacillati</taxon>
        <taxon>Actinomycetota</taxon>
        <taxon>Actinomycetes</taxon>
        <taxon>Streptosporangiales</taxon>
        <taxon>Thermomonosporaceae</taxon>
        <taxon>Actinomadura</taxon>
    </lineage>
</organism>
<keyword evidence="1" id="KW-0812">Transmembrane</keyword>
<gene>
    <name evidence="2" type="ORF">BJY14_007986</name>
</gene>
<dbReference type="RefSeq" id="WP_179848277.1">
    <property type="nucleotide sequence ID" value="NZ_JACCBA010000001.1"/>
</dbReference>
<evidence type="ECO:0000313" key="3">
    <source>
        <dbReference type="Proteomes" id="UP000529783"/>
    </source>
</evidence>
<feature type="transmembrane region" description="Helical" evidence="1">
    <location>
        <begin position="21"/>
        <end position="40"/>
    </location>
</feature>
<keyword evidence="3" id="KW-1185">Reference proteome</keyword>
<sequence>MNGLIKAEFRRLLATRMWWGVLLVGGFLGGGLIGMLTLVGPENFDPPMPGLQTEEGVRTILGFLGYTAFLPAAIGTLAVTSEYRHRTISFTFLFAPRRWQVLAAKLVAHGVSGALYGLVLSTTAAVAFFGAAAARGVTLGMPAASIIELLARIGVAMVAYTVLGIGMGALIRNQVAALAVVVGYLYAGEVLLMMVPGVRHLYPWLPGGAAAALTDFTAVGDALSQQLSADPIPLLSPLAGLLVLLAYTALASAAALLSPLRRDIT</sequence>
<accession>A0A7Y9EQB6</accession>
<dbReference type="AlphaFoldDB" id="A0A7Y9EQB6"/>
<proteinExistence type="predicted"/>
<feature type="transmembrane region" description="Helical" evidence="1">
    <location>
        <begin position="143"/>
        <end position="163"/>
    </location>
</feature>
<feature type="transmembrane region" description="Helical" evidence="1">
    <location>
        <begin position="234"/>
        <end position="257"/>
    </location>
</feature>
<dbReference type="Proteomes" id="UP000529783">
    <property type="component" value="Unassembled WGS sequence"/>
</dbReference>
<evidence type="ECO:0008006" key="4">
    <source>
        <dbReference type="Google" id="ProtNLM"/>
    </source>
</evidence>